<dbReference type="OrthoDB" id="445007at2759"/>
<dbReference type="PANTHER" id="PTHR20883">
    <property type="entry name" value="PHYTANOYL-COA DIOXYGENASE DOMAIN CONTAINING 1"/>
    <property type="match status" value="1"/>
</dbReference>
<evidence type="ECO:0000313" key="4">
    <source>
        <dbReference type="Proteomes" id="UP000007799"/>
    </source>
</evidence>
<dbReference type="AlphaFoldDB" id="F2U680"/>
<protein>
    <recommendedName>
        <fullName evidence="5">Phytanoyl-CoA dioxygenase</fullName>
    </recommendedName>
</protein>
<keyword evidence="4" id="KW-1185">Reference proteome</keyword>
<accession>F2U680</accession>
<proteinExistence type="predicted"/>
<dbReference type="SUPFAM" id="SSF51197">
    <property type="entry name" value="Clavaminate synthase-like"/>
    <property type="match status" value="1"/>
</dbReference>
<dbReference type="PANTHER" id="PTHR20883:SF14">
    <property type="entry name" value="PHYTANOYL-COA DIOXYGENASE"/>
    <property type="match status" value="1"/>
</dbReference>
<dbReference type="eggNOG" id="ENOG502QPIZ">
    <property type="taxonomic scope" value="Eukaryota"/>
</dbReference>
<evidence type="ECO:0000313" key="3">
    <source>
        <dbReference type="EMBL" id="EGD83021.1"/>
    </source>
</evidence>
<reference evidence="3" key="1">
    <citation type="submission" date="2009-08" db="EMBL/GenBank/DDBJ databases">
        <title>Annotation of Salpingoeca rosetta.</title>
        <authorList>
            <consortium name="The Broad Institute Genome Sequencing Platform"/>
            <person name="Russ C."/>
            <person name="Cuomo C."/>
            <person name="Burger G."/>
            <person name="Gray M.W."/>
            <person name="Holland P.W.H."/>
            <person name="King N."/>
            <person name="Lang F.B.F."/>
            <person name="Roger A.J."/>
            <person name="Ruiz-Trillo I."/>
            <person name="Young S.K."/>
            <person name="Zeng Q."/>
            <person name="Gargeya S."/>
            <person name="Alvarado L."/>
            <person name="Berlin A."/>
            <person name="Chapman S.B."/>
            <person name="Chen Z."/>
            <person name="Freedman E."/>
            <person name="Gellesch M."/>
            <person name="Goldberg J."/>
            <person name="Griggs A."/>
            <person name="Gujja S."/>
            <person name="Heilman E."/>
            <person name="Heiman D."/>
            <person name="Howarth C."/>
            <person name="Mehta T."/>
            <person name="Neiman D."/>
            <person name="Pearson M."/>
            <person name="Roberts A."/>
            <person name="Saif S."/>
            <person name="Shea T."/>
            <person name="Shenoy N."/>
            <person name="Sisk P."/>
            <person name="Stolte C."/>
            <person name="Sykes S."/>
            <person name="White J."/>
            <person name="Yandava C."/>
            <person name="Haas B."/>
            <person name="Nusbaum C."/>
            <person name="Birren B."/>
        </authorList>
    </citation>
    <scope>NUCLEOTIDE SEQUENCE [LARGE SCALE GENOMIC DNA]</scope>
    <source>
        <strain evidence="3">ATCC 50818</strain>
    </source>
</reference>
<dbReference type="Pfam" id="PF05721">
    <property type="entry name" value="PhyH"/>
    <property type="match status" value="1"/>
</dbReference>
<evidence type="ECO:0000256" key="2">
    <source>
        <dbReference type="SAM" id="MobiDB-lite"/>
    </source>
</evidence>
<dbReference type="RefSeq" id="XP_004995385.1">
    <property type="nucleotide sequence ID" value="XM_004995328.1"/>
</dbReference>
<dbReference type="Gene3D" id="2.60.120.620">
    <property type="entry name" value="q2cbj1_9rhob like domain"/>
    <property type="match status" value="1"/>
</dbReference>
<dbReference type="STRING" id="946362.F2U680"/>
<dbReference type="GeneID" id="16075967"/>
<name>F2U680_SALR5</name>
<organism evidence="4">
    <name type="scientific">Salpingoeca rosetta (strain ATCC 50818 / BSB-021)</name>
    <dbReference type="NCBI Taxonomy" id="946362"/>
    <lineage>
        <taxon>Eukaryota</taxon>
        <taxon>Choanoflagellata</taxon>
        <taxon>Craspedida</taxon>
        <taxon>Salpingoecidae</taxon>
        <taxon>Salpingoeca</taxon>
    </lineage>
</organism>
<dbReference type="InParanoid" id="F2U680"/>
<evidence type="ECO:0000256" key="1">
    <source>
        <dbReference type="ARBA" id="ARBA00001962"/>
    </source>
</evidence>
<dbReference type="Proteomes" id="UP000007799">
    <property type="component" value="Unassembled WGS sequence"/>
</dbReference>
<feature type="region of interest" description="Disordered" evidence="2">
    <location>
        <begin position="332"/>
        <end position="364"/>
    </location>
</feature>
<dbReference type="OMA" id="FNVPWHQ"/>
<dbReference type="InterPro" id="IPR008775">
    <property type="entry name" value="Phytyl_CoA_dOase-like"/>
</dbReference>
<sequence length="395" mass="44433">MMRTGVRLALARCPSVSRRAATAANRLVTDPQVLQDKVDAWKGPYTPGPLTEAEFEQFFTDGFVLKRDILTPDLLHAAQGEVEKEVDEVARALFAAGKITDLCEKEGFFSRLTALEKQFPHVSVLLHKRGVLRPGVRQLWSAPVLLDIAQQIIGPDIAAHPVWNLRCKTPQQEQATVPWHQDIAYLDEECWSTLQLTAWVPLLDANEENGCMQVVRGGHRTGRAAHHTCCAGGTWYVDLPEEQIEDVLECNMATDVVTCPVPKGSVLLLNNLIPHRSLNNMSPNIRWSFDLRWQSPHEPTGFSGIKETLPMRMGGNKDFNINWDKWAREDRHTGMTEAAQRRSAAAGADGTRENTTSSDDEKEFDTTIVGPWMHRWPITHHNRHTRALMRSSNNT</sequence>
<dbReference type="EMBL" id="GL832962">
    <property type="protein sequence ID" value="EGD83021.1"/>
    <property type="molecule type" value="Genomic_DNA"/>
</dbReference>
<dbReference type="KEGG" id="sre:PTSG_12054"/>
<comment type="cofactor">
    <cofactor evidence="1">
        <name>Fe cation</name>
        <dbReference type="ChEBI" id="CHEBI:24875"/>
    </cofactor>
</comment>
<gene>
    <name evidence="3" type="ORF">PTSG_12054</name>
</gene>
<evidence type="ECO:0008006" key="5">
    <source>
        <dbReference type="Google" id="ProtNLM"/>
    </source>
</evidence>